<proteinExistence type="predicted"/>
<evidence type="ECO:0000313" key="1">
    <source>
        <dbReference type="EMBL" id="MDN2483459.1"/>
    </source>
</evidence>
<dbReference type="GO" id="GO:0016787">
    <property type="term" value="F:hydrolase activity"/>
    <property type="evidence" value="ECO:0007669"/>
    <property type="project" value="UniProtKB-KW"/>
</dbReference>
<name>A0ABT7Y5Y2_9VIBR</name>
<dbReference type="InterPro" id="IPR045857">
    <property type="entry name" value="O16G_dom_2"/>
</dbReference>
<gene>
    <name evidence="1" type="ORF">QWJ08_19120</name>
</gene>
<dbReference type="Gene3D" id="3.90.400.10">
    <property type="entry name" value="Oligo-1,6-glucosidase, Domain 2"/>
    <property type="match status" value="1"/>
</dbReference>
<reference evidence="1" key="1">
    <citation type="submission" date="2024-05" db="EMBL/GenBank/DDBJ databases">
        <title>Genome Sequences of Four Agar- Degrading Marine Bacteria.</title>
        <authorList>
            <person name="Phillips E.K."/>
            <person name="Shaffer J.C."/>
            <person name="Henson M.W."/>
            <person name="Temperton B."/>
            <person name="Thrash C.J."/>
            <person name="Martin M.O."/>
        </authorList>
    </citation>
    <scope>NUCLEOTIDE SEQUENCE</scope>
    <source>
        <strain evidence="1">EKP203</strain>
    </source>
</reference>
<comment type="caution">
    <text evidence="1">The sequence shown here is derived from an EMBL/GenBank/DDBJ whole genome shotgun (WGS) entry which is preliminary data.</text>
</comment>
<accession>A0ABT7Y5Y2</accession>
<dbReference type="InterPro" id="IPR017853">
    <property type="entry name" value="GH"/>
</dbReference>
<dbReference type="SUPFAM" id="SSF51445">
    <property type="entry name" value="(Trans)glycosidases"/>
    <property type="match status" value="1"/>
</dbReference>
<dbReference type="RefSeq" id="WP_289963528.1">
    <property type="nucleotide sequence ID" value="NZ_JAUEOZ010000002.1"/>
</dbReference>
<keyword evidence="1" id="KW-0378">Hydrolase</keyword>
<dbReference type="Proteomes" id="UP001169719">
    <property type="component" value="Unassembled WGS sequence"/>
</dbReference>
<evidence type="ECO:0000313" key="2">
    <source>
        <dbReference type="Proteomes" id="UP001169719"/>
    </source>
</evidence>
<organism evidence="1 2">
    <name type="scientific">Vibrio agarivorans</name>
    <dbReference type="NCBI Taxonomy" id="153622"/>
    <lineage>
        <taxon>Bacteria</taxon>
        <taxon>Pseudomonadati</taxon>
        <taxon>Pseudomonadota</taxon>
        <taxon>Gammaproteobacteria</taxon>
        <taxon>Vibrionales</taxon>
        <taxon>Vibrionaceae</taxon>
        <taxon>Vibrio</taxon>
    </lineage>
</organism>
<protein>
    <submittedName>
        <fullName evidence="1">Alpha-amylase family glycosyl hydrolase</fullName>
    </submittedName>
</protein>
<keyword evidence="2" id="KW-1185">Reference proteome</keyword>
<dbReference type="EMBL" id="JAUEOZ010000002">
    <property type="protein sequence ID" value="MDN2483459.1"/>
    <property type="molecule type" value="Genomic_DNA"/>
</dbReference>
<sequence>MTRTDNMRSKPLAWWKKATDHQIYPRSFNDTNQDANGDIRTIMDSVNNHASDEHPWFIKSQENNDSFKYVWRNGCKDALNSIYGKALKNVSLFLNRGVICE</sequence>
<dbReference type="Gene3D" id="3.20.20.80">
    <property type="entry name" value="Glycosidases"/>
    <property type="match status" value="2"/>
</dbReference>